<name>A0A7X0LKG6_9BACT</name>
<dbReference type="Proteomes" id="UP000541810">
    <property type="component" value="Unassembled WGS sequence"/>
</dbReference>
<keyword evidence="3" id="KW-1185">Reference proteome</keyword>
<evidence type="ECO:0008006" key="4">
    <source>
        <dbReference type="Google" id="ProtNLM"/>
    </source>
</evidence>
<sequence>MDGPRRIRTRGRTIEPLRRITADEQHFLAVQFIDGHTEHLAGPTELFIDPTQHAKINKEQATALDAGVALLLYTRGDDGEVTWEVVRGPARIVPGPNQWLRPLPLHTAGEDEYLAIRFRDGRTEHRPGPTAIHEDPVEHEAVEVHQALPISTHEAVVVYGRDAEGRVNRRVLRGPAQFVPASNEWLHEFRWHGADPKNPRVKVPRALRFNRLRVIPDQMYVDVEDVRTADDALIAVKLMLFFELTDIERMLDQTHDPVADFLNAVTADVIDFAATLNFEQFKARTEQLNELEAYPNLTNRAERIGYRVNKLVYRGYEASNKLQVMHDDAIEARTRLKLEGETERQAQELADLKLEREGQRDAMRREMQREQAEHTRQLEREAHTENLRQRAEEAEQQATGQRLINEVELDHIKAKDTQQAALLGQMQAMQIDVTRYLVAQYQNPDRLVRIEGGGTPPVHLHEPG</sequence>
<accession>A0A7X0LKG6</accession>
<dbReference type="RefSeq" id="WP_184676494.1">
    <property type="nucleotide sequence ID" value="NZ_JACHGY010000001.1"/>
</dbReference>
<feature type="region of interest" description="Disordered" evidence="1">
    <location>
        <begin position="354"/>
        <end position="388"/>
    </location>
</feature>
<evidence type="ECO:0000313" key="3">
    <source>
        <dbReference type="Proteomes" id="UP000541810"/>
    </source>
</evidence>
<protein>
    <recommendedName>
        <fullName evidence="4">Band 7 domain-containing protein</fullName>
    </recommendedName>
</protein>
<dbReference type="EMBL" id="JACHGY010000001">
    <property type="protein sequence ID" value="MBB6428928.1"/>
    <property type="molecule type" value="Genomic_DNA"/>
</dbReference>
<reference evidence="2 3" key="1">
    <citation type="submission" date="2020-08" db="EMBL/GenBank/DDBJ databases">
        <title>Genomic Encyclopedia of Type Strains, Phase IV (KMG-IV): sequencing the most valuable type-strain genomes for metagenomic binning, comparative biology and taxonomic classification.</title>
        <authorList>
            <person name="Goeker M."/>
        </authorList>
    </citation>
    <scope>NUCLEOTIDE SEQUENCE [LARGE SCALE GENOMIC DNA]</scope>
    <source>
        <strain evidence="2 3">DSM 103725</strain>
    </source>
</reference>
<comment type="caution">
    <text evidence="2">The sequence shown here is derived from an EMBL/GenBank/DDBJ whole genome shotgun (WGS) entry which is preliminary data.</text>
</comment>
<organism evidence="2 3">
    <name type="scientific">Algisphaera agarilytica</name>
    <dbReference type="NCBI Taxonomy" id="1385975"/>
    <lineage>
        <taxon>Bacteria</taxon>
        <taxon>Pseudomonadati</taxon>
        <taxon>Planctomycetota</taxon>
        <taxon>Phycisphaerae</taxon>
        <taxon>Phycisphaerales</taxon>
        <taxon>Phycisphaeraceae</taxon>
        <taxon>Algisphaera</taxon>
    </lineage>
</organism>
<dbReference type="AlphaFoldDB" id="A0A7X0LKG6"/>
<proteinExistence type="predicted"/>
<evidence type="ECO:0000256" key="1">
    <source>
        <dbReference type="SAM" id="MobiDB-lite"/>
    </source>
</evidence>
<gene>
    <name evidence="2" type="ORF">HNQ40_000734</name>
</gene>
<evidence type="ECO:0000313" key="2">
    <source>
        <dbReference type="EMBL" id="MBB6428928.1"/>
    </source>
</evidence>